<keyword evidence="4" id="KW-0325">Glycoprotein</keyword>
<keyword evidence="3" id="KW-0472">Membrane</keyword>
<feature type="domain" description="Integrin alpha third immunoglobulin-like" evidence="6">
    <location>
        <begin position="90"/>
        <end position="130"/>
    </location>
</feature>
<comment type="caution">
    <text evidence="7">The sequence shown here is derived from an EMBL/GenBank/DDBJ whole genome shotgun (WGS) entry which is preliminary data.</text>
</comment>
<evidence type="ECO:0000313" key="8">
    <source>
        <dbReference type="Proteomes" id="UP001434883"/>
    </source>
</evidence>
<evidence type="ECO:0000256" key="4">
    <source>
        <dbReference type="ARBA" id="ARBA00023180"/>
    </source>
</evidence>
<evidence type="ECO:0000259" key="5">
    <source>
        <dbReference type="Pfam" id="PF20805"/>
    </source>
</evidence>
<protein>
    <recommendedName>
        <fullName evidence="9">Integrin alpha-2 domain-containing protein</fullName>
    </recommendedName>
</protein>
<dbReference type="InterPro" id="IPR048285">
    <property type="entry name" value="Integrin_alpha_Ig-like_2"/>
</dbReference>
<feature type="non-terminal residue" evidence="7">
    <location>
        <position position="1"/>
    </location>
</feature>
<feature type="domain" description="Integrin alpha second immunoglobulin-like" evidence="5">
    <location>
        <begin position="31"/>
        <end position="61"/>
    </location>
</feature>
<dbReference type="EMBL" id="JAHRIN010036097">
    <property type="protein sequence ID" value="MEQ2204339.1"/>
    <property type="molecule type" value="Genomic_DNA"/>
</dbReference>
<accession>A0ABV0R875</accession>
<comment type="subcellular location">
    <subcellularLocation>
        <location evidence="1">Membrane</location>
        <topology evidence="1">Single-pass type I membrane protein</topology>
    </subcellularLocation>
</comment>
<organism evidence="7 8">
    <name type="scientific">Xenoophorus captivus</name>
    <dbReference type="NCBI Taxonomy" id="1517983"/>
    <lineage>
        <taxon>Eukaryota</taxon>
        <taxon>Metazoa</taxon>
        <taxon>Chordata</taxon>
        <taxon>Craniata</taxon>
        <taxon>Vertebrata</taxon>
        <taxon>Euteleostomi</taxon>
        <taxon>Actinopterygii</taxon>
        <taxon>Neopterygii</taxon>
        <taxon>Teleostei</taxon>
        <taxon>Neoteleostei</taxon>
        <taxon>Acanthomorphata</taxon>
        <taxon>Ovalentaria</taxon>
        <taxon>Atherinomorphae</taxon>
        <taxon>Cyprinodontiformes</taxon>
        <taxon>Goodeidae</taxon>
        <taxon>Xenoophorus</taxon>
    </lineage>
</organism>
<sequence>VYLGDENALSLIFNARNEGEGGAYEAELYSLTQLTCSYEADNQTRHLACDLGNPMKFGTSFQLQIRSKNFNNSESNEVLLEVQVAAKAEVILQGVSRPDKVIFPPPNWTARHSLGVEQDVGPELQQVYEV</sequence>
<dbReference type="Pfam" id="PF20806">
    <property type="entry name" value="Integrin_A_Ig_3"/>
    <property type="match status" value="1"/>
</dbReference>
<dbReference type="Proteomes" id="UP001434883">
    <property type="component" value="Unassembled WGS sequence"/>
</dbReference>
<evidence type="ECO:0000256" key="2">
    <source>
        <dbReference type="ARBA" id="ARBA00023037"/>
    </source>
</evidence>
<dbReference type="InterPro" id="IPR032695">
    <property type="entry name" value="Integrin_dom_sf"/>
</dbReference>
<dbReference type="Pfam" id="PF20805">
    <property type="entry name" value="Integrin_A_Ig_2"/>
    <property type="match status" value="1"/>
</dbReference>
<gene>
    <name evidence="7" type="ORF">XENOCAPTIV_011671</name>
</gene>
<keyword evidence="2" id="KW-0401">Integrin</keyword>
<evidence type="ECO:0000313" key="7">
    <source>
        <dbReference type="EMBL" id="MEQ2204339.1"/>
    </source>
</evidence>
<evidence type="ECO:0000256" key="3">
    <source>
        <dbReference type="ARBA" id="ARBA00023136"/>
    </source>
</evidence>
<dbReference type="SUPFAM" id="SSF69179">
    <property type="entry name" value="Integrin domains"/>
    <property type="match status" value="2"/>
</dbReference>
<reference evidence="7 8" key="1">
    <citation type="submission" date="2021-06" db="EMBL/GenBank/DDBJ databases">
        <authorList>
            <person name="Palmer J.M."/>
        </authorList>
    </citation>
    <scope>NUCLEOTIDE SEQUENCE [LARGE SCALE GENOMIC DNA]</scope>
    <source>
        <strain evidence="7 8">XC_2019</strain>
        <tissue evidence="7">Muscle</tissue>
    </source>
</reference>
<evidence type="ECO:0000256" key="1">
    <source>
        <dbReference type="ARBA" id="ARBA00004479"/>
    </source>
</evidence>
<name>A0ABV0R875_9TELE</name>
<proteinExistence type="predicted"/>
<evidence type="ECO:0008006" key="9">
    <source>
        <dbReference type="Google" id="ProtNLM"/>
    </source>
</evidence>
<keyword evidence="8" id="KW-1185">Reference proteome</keyword>
<dbReference type="Gene3D" id="2.60.40.1530">
    <property type="entry name" value="ntegrin, alpha v. Chain A, domain 4"/>
    <property type="match status" value="1"/>
</dbReference>
<dbReference type="InterPro" id="IPR048286">
    <property type="entry name" value="Integrin_alpha_Ig-like_3"/>
</dbReference>
<dbReference type="Gene3D" id="2.60.40.1510">
    <property type="entry name" value="ntegrin, alpha v. Chain A, domain 3"/>
    <property type="match status" value="1"/>
</dbReference>
<evidence type="ECO:0000259" key="6">
    <source>
        <dbReference type="Pfam" id="PF20806"/>
    </source>
</evidence>